<dbReference type="Pfam" id="PF08294">
    <property type="entry name" value="TIM21"/>
    <property type="match status" value="1"/>
</dbReference>
<name>A0A177ATC9_9BILA</name>
<dbReference type="PANTHER" id="PTHR13032">
    <property type="entry name" value="MITOCHONDRIAL IMPORT INNER MEMBRANE TRANSLOCASE SUBUNIT TIM21"/>
    <property type="match status" value="1"/>
</dbReference>
<dbReference type="EMBL" id="LWCA01001714">
    <property type="protein sequence ID" value="OAF64623.1"/>
    <property type="molecule type" value="Genomic_DNA"/>
</dbReference>
<dbReference type="InterPro" id="IPR013261">
    <property type="entry name" value="Tim21"/>
</dbReference>
<evidence type="ECO:0000256" key="5">
    <source>
        <dbReference type="ARBA" id="ARBA00022989"/>
    </source>
</evidence>
<evidence type="ECO:0000313" key="10">
    <source>
        <dbReference type="Proteomes" id="UP000078046"/>
    </source>
</evidence>
<dbReference type="GO" id="GO:0030150">
    <property type="term" value="P:protein import into mitochondrial matrix"/>
    <property type="evidence" value="ECO:0007669"/>
    <property type="project" value="UniProtKB-UniRule"/>
</dbReference>
<sequence length="210" mass="24231">MNNLYKFGRCTKIGQYSFKHITPVEHGNYFKTFYLNSSPLTYCIHFKRNFQKSIKTVKQQNLQKFDIKKEAKEVSTDIFYLFIILCGIGCFGYIGYTLFSEIGSSQSPVSIYGKVFKLCNKNDEVYITFGSPLKSYGSETRRFRRQHIRSKTYKNGDTTTVELQFNIKGPYAEGIVYVIASNKNCKKISPDTIIVQCTFPTDKIITVLQK</sequence>
<keyword evidence="8" id="KW-0999">Mitochondrion inner membrane</keyword>
<keyword evidence="8" id="KW-0813">Transport</keyword>
<dbReference type="Gene3D" id="3.10.450.320">
    <property type="entry name" value="Mitochondrial import inner membrane translocase subunit Tim21"/>
    <property type="match status" value="1"/>
</dbReference>
<dbReference type="InterPro" id="IPR038552">
    <property type="entry name" value="Tim21_IMS_sf"/>
</dbReference>
<keyword evidence="5 8" id="KW-1133">Transmembrane helix</keyword>
<evidence type="ECO:0000256" key="7">
    <source>
        <dbReference type="ARBA" id="ARBA00023136"/>
    </source>
</evidence>
<evidence type="ECO:0000256" key="1">
    <source>
        <dbReference type="ARBA" id="ARBA00004304"/>
    </source>
</evidence>
<keyword evidence="3 8" id="KW-0812">Transmembrane</keyword>
<evidence type="ECO:0000256" key="6">
    <source>
        <dbReference type="ARBA" id="ARBA00023128"/>
    </source>
</evidence>
<keyword evidence="8" id="KW-0811">Translocation</keyword>
<accession>A0A177ATC9</accession>
<evidence type="ECO:0000256" key="8">
    <source>
        <dbReference type="RuleBase" id="RU367142"/>
    </source>
</evidence>
<keyword evidence="8" id="KW-0653">Protein transport</keyword>
<evidence type="ECO:0000256" key="2">
    <source>
        <dbReference type="ARBA" id="ARBA00010867"/>
    </source>
</evidence>
<comment type="caution">
    <text evidence="9">The sequence shown here is derived from an EMBL/GenBank/DDBJ whole genome shotgun (WGS) entry which is preliminary data.</text>
</comment>
<dbReference type="GO" id="GO:0005744">
    <property type="term" value="C:TIM23 mitochondrial import inner membrane translocase complex"/>
    <property type="evidence" value="ECO:0007669"/>
    <property type="project" value="UniProtKB-UniRule"/>
</dbReference>
<dbReference type="Proteomes" id="UP000078046">
    <property type="component" value="Unassembled WGS sequence"/>
</dbReference>
<organism evidence="9 10">
    <name type="scientific">Intoshia linei</name>
    <dbReference type="NCBI Taxonomy" id="1819745"/>
    <lineage>
        <taxon>Eukaryota</taxon>
        <taxon>Metazoa</taxon>
        <taxon>Spiralia</taxon>
        <taxon>Lophotrochozoa</taxon>
        <taxon>Mesozoa</taxon>
        <taxon>Orthonectida</taxon>
        <taxon>Rhopaluridae</taxon>
        <taxon>Intoshia</taxon>
    </lineage>
</organism>
<comment type="similarity">
    <text evidence="2 8">Belongs to the TIM21 family.</text>
</comment>
<keyword evidence="7 8" id="KW-0472">Membrane</keyword>
<evidence type="ECO:0000256" key="4">
    <source>
        <dbReference type="ARBA" id="ARBA00022946"/>
    </source>
</evidence>
<comment type="function">
    <text evidence="8">Essential component of the TIM23 complex, a complex that mediates the translocation of transit peptide-containing proteins across the mitochondrial inner membrane.</text>
</comment>
<comment type="subunit">
    <text evidence="8">Component of the TIM23 complex.</text>
</comment>
<gene>
    <name evidence="9" type="ORF">A3Q56_07660</name>
</gene>
<proteinExistence type="inferred from homology"/>
<reference evidence="9 10" key="1">
    <citation type="submission" date="2016-04" db="EMBL/GenBank/DDBJ databases">
        <title>The genome of Intoshia linei affirms orthonectids as highly simplified spiralians.</title>
        <authorList>
            <person name="Mikhailov K.V."/>
            <person name="Slusarev G.S."/>
            <person name="Nikitin M.A."/>
            <person name="Logacheva M.D."/>
            <person name="Penin A."/>
            <person name="Aleoshin V."/>
            <person name="Panchin Y.V."/>
        </authorList>
    </citation>
    <scope>NUCLEOTIDE SEQUENCE [LARGE SCALE GENOMIC DNA]</scope>
    <source>
        <strain evidence="9">Intl2013</strain>
        <tissue evidence="9">Whole animal</tissue>
    </source>
</reference>
<dbReference type="AlphaFoldDB" id="A0A177ATC9"/>
<keyword evidence="4" id="KW-0809">Transit peptide</keyword>
<comment type="subcellular location">
    <subcellularLocation>
        <location evidence="8">Mitochondrion inner membrane</location>
        <topology evidence="8">Single-pass membrane protein</topology>
    </subcellularLocation>
    <subcellularLocation>
        <location evidence="1">Mitochondrion membrane</location>
        <topology evidence="1">Single-pass membrane protein</topology>
    </subcellularLocation>
</comment>
<feature type="transmembrane region" description="Helical" evidence="8">
    <location>
        <begin position="78"/>
        <end position="99"/>
    </location>
</feature>
<protein>
    <recommendedName>
        <fullName evidence="8">Mitochondrial import inner membrane translocase subunit Tim21</fullName>
    </recommendedName>
</protein>
<keyword evidence="10" id="KW-1185">Reference proteome</keyword>
<dbReference type="OrthoDB" id="436405at2759"/>
<evidence type="ECO:0000256" key="3">
    <source>
        <dbReference type="ARBA" id="ARBA00022692"/>
    </source>
</evidence>
<evidence type="ECO:0000313" key="9">
    <source>
        <dbReference type="EMBL" id="OAF64623.1"/>
    </source>
</evidence>
<dbReference type="PANTHER" id="PTHR13032:SF6">
    <property type="entry name" value="MITOCHONDRIAL IMPORT INNER MEMBRANE TRANSLOCASE SUBUNIT TIM21"/>
    <property type="match status" value="1"/>
</dbReference>
<keyword evidence="6 8" id="KW-0496">Mitochondrion</keyword>